<evidence type="ECO:0000256" key="1">
    <source>
        <dbReference type="SAM" id="MobiDB-lite"/>
    </source>
</evidence>
<dbReference type="AlphaFoldDB" id="A0A8X6JZK6"/>
<dbReference type="Proteomes" id="UP000887013">
    <property type="component" value="Unassembled WGS sequence"/>
</dbReference>
<protein>
    <submittedName>
        <fullName evidence="2">Uncharacterized protein</fullName>
    </submittedName>
</protein>
<keyword evidence="3" id="KW-1185">Reference proteome</keyword>
<evidence type="ECO:0000313" key="3">
    <source>
        <dbReference type="Proteomes" id="UP000887013"/>
    </source>
</evidence>
<reference evidence="2" key="1">
    <citation type="submission" date="2020-08" db="EMBL/GenBank/DDBJ databases">
        <title>Multicomponent nature underlies the extraordinary mechanical properties of spider dragline silk.</title>
        <authorList>
            <person name="Kono N."/>
            <person name="Nakamura H."/>
            <person name="Mori M."/>
            <person name="Yoshida Y."/>
            <person name="Ohtoshi R."/>
            <person name="Malay A.D."/>
            <person name="Moran D.A.P."/>
            <person name="Tomita M."/>
            <person name="Numata K."/>
            <person name="Arakawa K."/>
        </authorList>
    </citation>
    <scope>NUCLEOTIDE SEQUENCE</scope>
</reference>
<proteinExistence type="predicted"/>
<organism evidence="2 3">
    <name type="scientific">Nephila pilipes</name>
    <name type="common">Giant wood spider</name>
    <name type="synonym">Nephila maculata</name>
    <dbReference type="NCBI Taxonomy" id="299642"/>
    <lineage>
        <taxon>Eukaryota</taxon>
        <taxon>Metazoa</taxon>
        <taxon>Ecdysozoa</taxon>
        <taxon>Arthropoda</taxon>
        <taxon>Chelicerata</taxon>
        <taxon>Arachnida</taxon>
        <taxon>Araneae</taxon>
        <taxon>Araneomorphae</taxon>
        <taxon>Entelegynae</taxon>
        <taxon>Araneoidea</taxon>
        <taxon>Nephilidae</taxon>
        <taxon>Nephila</taxon>
    </lineage>
</organism>
<gene>
    <name evidence="2" type="primary">AVEN_79822_1</name>
    <name evidence="2" type="ORF">NPIL_60441</name>
</gene>
<feature type="region of interest" description="Disordered" evidence="1">
    <location>
        <begin position="102"/>
        <end position="123"/>
    </location>
</feature>
<dbReference type="EMBL" id="BMAW01091272">
    <property type="protein sequence ID" value="GFS48805.1"/>
    <property type="molecule type" value="Genomic_DNA"/>
</dbReference>
<sequence length="204" mass="23806">MNIKNVYIKEDIDFVGFVVMSFNEWTSLPLSTSTECLFSSELSTHCPNTSSHNLGTRRVCWCKDILKNTHLTVHLLTLWPHLAYNDKGKFQNKNDEEYIELESHNDSENIQRGTGRLSSSDSESSHEKLDEWIWEVKENVPDVKRFSEVLGVNTLYLRRLDGNSKALYVLNEVLKEDFWNIIVEETNRYARQIIEKEGFGEKKK</sequence>
<name>A0A8X6JZK6_NEPPI</name>
<accession>A0A8X6JZK6</accession>
<comment type="caution">
    <text evidence="2">The sequence shown here is derived from an EMBL/GenBank/DDBJ whole genome shotgun (WGS) entry which is preliminary data.</text>
</comment>
<dbReference type="OrthoDB" id="8194810at2759"/>
<evidence type="ECO:0000313" key="2">
    <source>
        <dbReference type="EMBL" id="GFS48805.1"/>
    </source>
</evidence>